<dbReference type="Proteomes" id="UP000325849">
    <property type="component" value="Unassembled WGS sequence"/>
</dbReference>
<comment type="caution">
    <text evidence="2">The sequence shown here is derived from an EMBL/GenBank/DDBJ whole genome shotgun (WGS) entry which is preliminary data.</text>
</comment>
<name>A0A5N8VE75_9ACTN</name>
<protein>
    <submittedName>
        <fullName evidence="2">SpoIIE family protein phosphatase</fullName>
    </submittedName>
</protein>
<reference evidence="2 3" key="1">
    <citation type="submission" date="2019-07" db="EMBL/GenBank/DDBJ databases">
        <title>New species of Amycolatopsis and Streptomyces.</title>
        <authorList>
            <person name="Duangmal K."/>
            <person name="Teo W.F.A."/>
            <person name="Lipun K."/>
        </authorList>
    </citation>
    <scope>NUCLEOTIDE SEQUENCE [LARGE SCALE GENOMIC DNA]</scope>
    <source>
        <strain evidence="2 3">NBRC 109810</strain>
    </source>
</reference>
<dbReference type="AlphaFoldDB" id="A0A5N8VE75"/>
<gene>
    <name evidence="2" type="ORF">FNH09_20540</name>
</gene>
<dbReference type="Pfam" id="PF07228">
    <property type="entry name" value="SpoIIE"/>
    <property type="match status" value="1"/>
</dbReference>
<evidence type="ECO:0000313" key="3">
    <source>
        <dbReference type="Proteomes" id="UP000325849"/>
    </source>
</evidence>
<dbReference type="OrthoDB" id="4311934at2"/>
<sequence>MLLYTDGLIERPGEVLDRGLARPRQHAAALTREPLAVFCDELLAGLAHGGDDDIALLAVRLPPHDLTPSAEERP</sequence>
<feature type="domain" description="PPM-type phosphatase" evidence="1">
    <location>
        <begin position="2"/>
        <end position="61"/>
    </location>
</feature>
<evidence type="ECO:0000313" key="2">
    <source>
        <dbReference type="EMBL" id="MPY33547.1"/>
    </source>
</evidence>
<proteinExistence type="predicted"/>
<dbReference type="InterPro" id="IPR036457">
    <property type="entry name" value="PPM-type-like_dom_sf"/>
</dbReference>
<accession>A0A5N8VE75</accession>
<evidence type="ECO:0000259" key="1">
    <source>
        <dbReference type="Pfam" id="PF07228"/>
    </source>
</evidence>
<dbReference type="EMBL" id="VJZD01000079">
    <property type="protein sequence ID" value="MPY33547.1"/>
    <property type="molecule type" value="Genomic_DNA"/>
</dbReference>
<dbReference type="Gene3D" id="3.60.40.10">
    <property type="entry name" value="PPM-type phosphatase domain"/>
    <property type="match status" value="1"/>
</dbReference>
<organism evidence="2 3">
    <name type="scientific">Streptomyces adustus</name>
    <dbReference type="NCBI Taxonomy" id="1609272"/>
    <lineage>
        <taxon>Bacteria</taxon>
        <taxon>Bacillati</taxon>
        <taxon>Actinomycetota</taxon>
        <taxon>Actinomycetes</taxon>
        <taxon>Kitasatosporales</taxon>
        <taxon>Streptomycetaceae</taxon>
        <taxon>Streptomyces</taxon>
    </lineage>
</organism>
<keyword evidence="3" id="KW-1185">Reference proteome</keyword>
<dbReference type="RefSeq" id="WP_152890084.1">
    <property type="nucleotide sequence ID" value="NZ_VJZD01000079.1"/>
</dbReference>
<dbReference type="InterPro" id="IPR001932">
    <property type="entry name" value="PPM-type_phosphatase-like_dom"/>
</dbReference>